<dbReference type="CDD" id="cd19071">
    <property type="entry name" value="AKR_AKR1-5-like"/>
    <property type="match status" value="1"/>
</dbReference>
<dbReference type="OrthoDB" id="416253at2759"/>
<sequence length="325" mass="36616">MSLPTHFTFNNGKKIPSVGLGTWQSPPGQVRDAVASAIKSGYRHIDCAWAYRNEHEVGEGIKLGGVPREELFITSKLFEFHHKPEHVRLALKDTLKNLGIEYLDLYLMHWPLAAATDPVPEGQIPQDYKYDSDGKKVVDKDLSDNVVPTWRELEKAVDDGLVRSIGISNFNIRRTRLLLKDARIKPVADQVELSFTCPQPELVAWLHKNDILPQAYSPLGSTGASHASLKEIDELAKKHNVEGANILISWQVARGCNPLPKSVTPSRIANNSKLVQLTKEEVDSLEKAALQQPHKRVCDQSDDFKYDIYEEKHPENNDKVQFNKD</sequence>
<dbReference type="InterPro" id="IPR036812">
    <property type="entry name" value="NAD(P)_OxRdtase_dom_sf"/>
</dbReference>
<dbReference type="InterPro" id="IPR023210">
    <property type="entry name" value="NADP_OxRdtase_dom"/>
</dbReference>
<name>A0A316UEL1_9BASI</name>
<dbReference type="Pfam" id="PF00248">
    <property type="entry name" value="Aldo_ket_red"/>
    <property type="match status" value="1"/>
</dbReference>
<dbReference type="PROSITE" id="PS00798">
    <property type="entry name" value="ALDOKETO_REDUCTASE_1"/>
    <property type="match status" value="1"/>
</dbReference>
<feature type="domain" description="NADP-dependent oxidoreductase" evidence="4">
    <location>
        <begin position="18"/>
        <end position="288"/>
    </location>
</feature>
<dbReference type="STRING" id="1684307.A0A316UEL1"/>
<dbReference type="AlphaFoldDB" id="A0A316UEL1"/>
<gene>
    <name evidence="5" type="ORF">BCV69DRAFT_302239</name>
</gene>
<feature type="active site" description="Proton donor" evidence="1">
    <location>
        <position position="51"/>
    </location>
</feature>
<organism evidence="5 6">
    <name type="scientific">Pseudomicrostroma glucosiphilum</name>
    <dbReference type="NCBI Taxonomy" id="1684307"/>
    <lineage>
        <taxon>Eukaryota</taxon>
        <taxon>Fungi</taxon>
        <taxon>Dikarya</taxon>
        <taxon>Basidiomycota</taxon>
        <taxon>Ustilaginomycotina</taxon>
        <taxon>Exobasidiomycetes</taxon>
        <taxon>Microstromatales</taxon>
        <taxon>Microstromatales incertae sedis</taxon>
        <taxon>Pseudomicrostroma</taxon>
    </lineage>
</organism>
<evidence type="ECO:0000256" key="3">
    <source>
        <dbReference type="PIRSR" id="PIRSR000097-3"/>
    </source>
</evidence>
<dbReference type="InterPro" id="IPR020471">
    <property type="entry name" value="AKR"/>
</dbReference>
<evidence type="ECO:0000313" key="5">
    <source>
        <dbReference type="EMBL" id="PWN23727.1"/>
    </source>
</evidence>
<dbReference type="PRINTS" id="PR00069">
    <property type="entry name" value="ALDKETRDTASE"/>
</dbReference>
<protein>
    <submittedName>
        <fullName evidence="5">Putative GCY1-galactose-induced protein of aldo/keto reductase family</fullName>
    </submittedName>
</protein>
<evidence type="ECO:0000259" key="4">
    <source>
        <dbReference type="Pfam" id="PF00248"/>
    </source>
</evidence>
<evidence type="ECO:0000256" key="1">
    <source>
        <dbReference type="PIRSR" id="PIRSR000097-1"/>
    </source>
</evidence>
<dbReference type="GO" id="GO:0016491">
    <property type="term" value="F:oxidoreductase activity"/>
    <property type="evidence" value="ECO:0007669"/>
    <property type="project" value="InterPro"/>
</dbReference>
<proteinExistence type="predicted"/>
<evidence type="ECO:0000256" key="2">
    <source>
        <dbReference type="PIRSR" id="PIRSR000097-2"/>
    </source>
</evidence>
<dbReference type="SUPFAM" id="SSF51430">
    <property type="entry name" value="NAD(P)-linked oxidoreductase"/>
    <property type="match status" value="1"/>
</dbReference>
<dbReference type="FunFam" id="3.20.20.100:FF:000034">
    <property type="entry name" value="Chromosome 7, whole genome shotgun sequence"/>
    <property type="match status" value="1"/>
</dbReference>
<dbReference type="PROSITE" id="PS00062">
    <property type="entry name" value="ALDOKETO_REDUCTASE_2"/>
    <property type="match status" value="1"/>
</dbReference>
<dbReference type="EMBL" id="KZ819321">
    <property type="protein sequence ID" value="PWN23727.1"/>
    <property type="molecule type" value="Genomic_DNA"/>
</dbReference>
<feature type="binding site" evidence="2">
    <location>
        <position position="109"/>
    </location>
    <ligand>
        <name>substrate</name>
    </ligand>
</feature>
<dbReference type="Gene3D" id="3.20.20.100">
    <property type="entry name" value="NADP-dependent oxidoreductase domain"/>
    <property type="match status" value="1"/>
</dbReference>
<dbReference type="PANTHER" id="PTHR11732">
    <property type="entry name" value="ALDO/KETO REDUCTASE"/>
    <property type="match status" value="1"/>
</dbReference>
<reference evidence="5 6" key="1">
    <citation type="journal article" date="2018" name="Mol. Biol. Evol.">
        <title>Broad Genomic Sampling Reveals a Smut Pathogenic Ancestry of the Fungal Clade Ustilaginomycotina.</title>
        <authorList>
            <person name="Kijpornyongpan T."/>
            <person name="Mondo S.J."/>
            <person name="Barry K."/>
            <person name="Sandor L."/>
            <person name="Lee J."/>
            <person name="Lipzen A."/>
            <person name="Pangilinan J."/>
            <person name="LaButti K."/>
            <person name="Hainaut M."/>
            <person name="Henrissat B."/>
            <person name="Grigoriev I.V."/>
            <person name="Spatafora J.W."/>
            <person name="Aime M.C."/>
        </authorList>
    </citation>
    <scope>NUCLEOTIDE SEQUENCE [LARGE SCALE GENOMIC DNA]</scope>
    <source>
        <strain evidence="5 6">MCA 4718</strain>
    </source>
</reference>
<dbReference type="Proteomes" id="UP000245942">
    <property type="component" value="Unassembled WGS sequence"/>
</dbReference>
<keyword evidence="6" id="KW-1185">Reference proteome</keyword>
<dbReference type="InterPro" id="IPR018170">
    <property type="entry name" value="Aldo/ket_reductase_CS"/>
</dbReference>
<dbReference type="RefSeq" id="XP_025350887.1">
    <property type="nucleotide sequence ID" value="XM_025494636.1"/>
</dbReference>
<dbReference type="PIRSF" id="PIRSF000097">
    <property type="entry name" value="AKR"/>
    <property type="match status" value="1"/>
</dbReference>
<feature type="site" description="Lowers pKa of active site Tyr" evidence="3">
    <location>
        <position position="76"/>
    </location>
</feature>
<dbReference type="GeneID" id="37016370"/>
<evidence type="ECO:0000313" key="6">
    <source>
        <dbReference type="Proteomes" id="UP000245942"/>
    </source>
</evidence>
<accession>A0A316UEL1</accession>